<feature type="transmembrane region" description="Helical" evidence="10">
    <location>
        <begin position="215"/>
        <end position="241"/>
    </location>
</feature>
<keyword evidence="4 10" id="KW-0328">Glycosyltransferase</keyword>
<keyword evidence="9 10" id="KW-0472">Membrane</keyword>
<comment type="pathway">
    <text evidence="2">Protein modification; protein glycosylation.</text>
</comment>
<evidence type="ECO:0000256" key="2">
    <source>
        <dbReference type="ARBA" id="ARBA00004922"/>
    </source>
</evidence>
<comment type="subcellular location">
    <subcellularLocation>
        <location evidence="1 10">Endoplasmic reticulum membrane</location>
        <topology evidence="1 10">Multi-pass membrane protein</topology>
    </subcellularLocation>
</comment>
<keyword evidence="6 10" id="KW-0812">Transmembrane</keyword>
<evidence type="ECO:0000256" key="5">
    <source>
        <dbReference type="ARBA" id="ARBA00022679"/>
    </source>
</evidence>
<feature type="compositionally biased region" description="Basic and acidic residues" evidence="11">
    <location>
        <begin position="13"/>
        <end position="22"/>
    </location>
</feature>
<evidence type="ECO:0000256" key="11">
    <source>
        <dbReference type="SAM" id="MobiDB-lite"/>
    </source>
</evidence>
<evidence type="ECO:0000256" key="1">
    <source>
        <dbReference type="ARBA" id="ARBA00004477"/>
    </source>
</evidence>
<dbReference type="EC" id="2.4.1.-" evidence="10"/>
<dbReference type="InterPro" id="IPR005599">
    <property type="entry name" value="GPI_mannosylTrfase"/>
</dbReference>
<feature type="region of interest" description="Disordered" evidence="11">
    <location>
        <begin position="1"/>
        <end position="24"/>
    </location>
</feature>
<keyword evidence="13" id="KW-1185">Reference proteome</keyword>
<dbReference type="Pfam" id="PF03901">
    <property type="entry name" value="Glyco_transf_22"/>
    <property type="match status" value="1"/>
</dbReference>
<dbReference type="PANTHER" id="PTHR22760">
    <property type="entry name" value="GLYCOSYLTRANSFERASE"/>
    <property type="match status" value="1"/>
</dbReference>
<dbReference type="UniPathway" id="UPA00378"/>
<reference evidence="12 13" key="1">
    <citation type="journal article" date="2019" name="New Phytol.">
        <title>Comparative genomics reveals unique wood-decay strategies and fruiting body development in the Schizophyllaceae.</title>
        <authorList>
            <person name="Almasi E."/>
            <person name="Sahu N."/>
            <person name="Krizsan K."/>
            <person name="Balint B."/>
            <person name="Kovacs G.M."/>
            <person name="Kiss B."/>
            <person name="Cseklye J."/>
            <person name="Drula E."/>
            <person name="Henrissat B."/>
            <person name="Nagy I."/>
            <person name="Chovatia M."/>
            <person name="Adam C."/>
            <person name="LaButti K."/>
            <person name="Lipzen A."/>
            <person name="Riley R."/>
            <person name="Grigoriev I.V."/>
            <person name="Nagy L.G."/>
        </authorList>
    </citation>
    <scope>NUCLEOTIDE SEQUENCE [LARGE SCALE GENOMIC DNA]</scope>
    <source>
        <strain evidence="12 13">NL-1724</strain>
    </source>
</reference>
<evidence type="ECO:0000256" key="8">
    <source>
        <dbReference type="ARBA" id="ARBA00022989"/>
    </source>
</evidence>
<evidence type="ECO:0000256" key="6">
    <source>
        <dbReference type="ARBA" id="ARBA00022692"/>
    </source>
</evidence>
<protein>
    <recommendedName>
        <fullName evidence="10">Mannosyltransferase</fullName>
        <ecNumber evidence="10">2.4.1.-</ecNumber>
    </recommendedName>
</protein>
<dbReference type="Proteomes" id="UP000320762">
    <property type="component" value="Unassembled WGS sequence"/>
</dbReference>
<dbReference type="GO" id="GO:0005789">
    <property type="term" value="C:endoplasmic reticulum membrane"/>
    <property type="evidence" value="ECO:0007669"/>
    <property type="project" value="UniProtKB-SubCell"/>
</dbReference>
<proteinExistence type="inferred from homology"/>
<comment type="caution">
    <text evidence="12">The sequence shown here is derived from an EMBL/GenBank/DDBJ whole genome shotgun (WGS) entry which is preliminary data.</text>
</comment>
<dbReference type="EMBL" id="VDMD01000004">
    <property type="protein sequence ID" value="TRM66047.1"/>
    <property type="molecule type" value="Genomic_DNA"/>
</dbReference>
<dbReference type="GO" id="GO:0006487">
    <property type="term" value="P:protein N-linked glycosylation"/>
    <property type="evidence" value="ECO:0007669"/>
    <property type="project" value="TreeGrafter"/>
</dbReference>
<keyword evidence="7 10" id="KW-0256">Endoplasmic reticulum</keyword>
<feature type="transmembrane region" description="Helical" evidence="10">
    <location>
        <begin position="348"/>
        <end position="366"/>
    </location>
</feature>
<keyword evidence="8 10" id="KW-1133">Transmembrane helix</keyword>
<evidence type="ECO:0000256" key="3">
    <source>
        <dbReference type="ARBA" id="ARBA00007063"/>
    </source>
</evidence>
<dbReference type="STRING" id="97359.A0A550CMP6"/>
<dbReference type="AlphaFoldDB" id="A0A550CMP6"/>
<evidence type="ECO:0000313" key="13">
    <source>
        <dbReference type="Proteomes" id="UP000320762"/>
    </source>
</evidence>
<feature type="transmembrane region" description="Helical" evidence="10">
    <location>
        <begin position="185"/>
        <end position="203"/>
    </location>
</feature>
<feature type="transmembrane region" description="Helical" evidence="10">
    <location>
        <begin position="264"/>
        <end position="283"/>
    </location>
</feature>
<feature type="transmembrane region" description="Helical" evidence="10">
    <location>
        <begin position="164"/>
        <end position="179"/>
    </location>
</feature>
<evidence type="ECO:0000256" key="10">
    <source>
        <dbReference type="RuleBase" id="RU363075"/>
    </source>
</evidence>
<evidence type="ECO:0000256" key="9">
    <source>
        <dbReference type="ARBA" id="ARBA00023136"/>
    </source>
</evidence>
<feature type="transmembrane region" description="Helical" evidence="10">
    <location>
        <begin position="133"/>
        <end position="152"/>
    </location>
</feature>
<dbReference type="OrthoDB" id="497541at2759"/>
<name>A0A550CMP6_9AGAR</name>
<dbReference type="GO" id="GO:0000026">
    <property type="term" value="F:alpha-1,2-mannosyltransferase activity"/>
    <property type="evidence" value="ECO:0007669"/>
    <property type="project" value="TreeGrafter"/>
</dbReference>
<evidence type="ECO:0000256" key="4">
    <source>
        <dbReference type="ARBA" id="ARBA00022676"/>
    </source>
</evidence>
<gene>
    <name evidence="12" type="ORF">BD626DRAFT_486594</name>
</gene>
<evidence type="ECO:0000313" key="12">
    <source>
        <dbReference type="EMBL" id="TRM66047.1"/>
    </source>
</evidence>
<feature type="transmembrane region" description="Helical" evidence="10">
    <location>
        <begin position="372"/>
        <end position="391"/>
    </location>
</feature>
<accession>A0A550CMP6</accession>
<sequence length="650" mass="73927">MSSSAVAGPPRTETIRFRRPDAPKTPTIRAPRHTGVLQDQIRRAAKRPWAPTFSWAVRWLLLIRFSAAMYANITDCDEVFNFWEPLHLFDRGYGFQTWEVSPEFSIRSWAYIVLHWFPAQLAKFLVGPEKRPAFFAVRAVLALVSTLIESFFYRSVYSNINERVGRYLFFILSFNAGMWNATTAFLPSSFAMHACTLAFAYAIQPCSLQNNRRTLMATVLFALAGIVGWPFSLALAVPFVIEELFVVGIDSAEGDATTVLPRRWARLLSSGLLASLLAIPVVAMDTAAYGKLTVVPWNIVRYNIFGGAERGPDLYGTESWDFYLLNLLLNFNVLLPLDARQRTPTMNVALRLAPFYVWLSILSMQAHKEERFMYPVYPMLCFNAAVAIYLVRGWMEVLYIKATNSPFKASQTPIFSNFTTSVVVATCVLSISRIMALRYYYHAPQTAYFIFESKELPRLLNETGLLPHVPPRTREKDMPRIDLSPIKDFNLTLCVARNGVRVDFVQSEFDGLLPGHFGEGEMKEDNNGNGVLDALWPRSVTRLVPAQQNDLNSAEPSHYAPIEQCDYMVDLDFPLHPSSSPLEPRYATMDEWERVACLPFLDARYSALATRALWMPGETWQRANEYGEYCLLRHGEKVNEKIENIKSLQQ</sequence>
<dbReference type="PANTHER" id="PTHR22760:SF2">
    <property type="entry name" value="ALPHA-1,2-MANNOSYLTRANSFERASE ALG9"/>
    <property type="match status" value="1"/>
</dbReference>
<evidence type="ECO:0000256" key="7">
    <source>
        <dbReference type="ARBA" id="ARBA00022824"/>
    </source>
</evidence>
<comment type="similarity">
    <text evidence="3 10">Belongs to the glycosyltransferase 22 family.</text>
</comment>
<organism evidence="12 13">
    <name type="scientific">Schizophyllum amplum</name>
    <dbReference type="NCBI Taxonomy" id="97359"/>
    <lineage>
        <taxon>Eukaryota</taxon>
        <taxon>Fungi</taxon>
        <taxon>Dikarya</taxon>
        <taxon>Basidiomycota</taxon>
        <taxon>Agaricomycotina</taxon>
        <taxon>Agaricomycetes</taxon>
        <taxon>Agaricomycetidae</taxon>
        <taxon>Agaricales</taxon>
        <taxon>Schizophyllaceae</taxon>
        <taxon>Schizophyllum</taxon>
    </lineage>
</organism>
<keyword evidence="5 12" id="KW-0808">Transferase</keyword>